<dbReference type="PANTHER" id="PTHR11266:SF80">
    <property type="entry name" value="PEROXISOMAL MEMBRANE PROTEIN 2"/>
    <property type="match status" value="1"/>
</dbReference>
<feature type="transmembrane region" description="Helical" evidence="6">
    <location>
        <begin position="41"/>
        <end position="61"/>
    </location>
</feature>
<dbReference type="Proteomes" id="UP000184188">
    <property type="component" value="Unassembled WGS sequence"/>
</dbReference>
<organism evidence="7 8">
    <name type="scientific">Penicilliopsis zonata CBS 506.65</name>
    <dbReference type="NCBI Taxonomy" id="1073090"/>
    <lineage>
        <taxon>Eukaryota</taxon>
        <taxon>Fungi</taxon>
        <taxon>Dikarya</taxon>
        <taxon>Ascomycota</taxon>
        <taxon>Pezizomycotina</taxon>
        <taxon>Eurotiomycetes</taxon>
        <taxon>Eurotiomycetidae</taxon>
        <taxon>Eurotiales</taxon>
        <taxon>Aspergillaceae</taxon>
        <taxon>Penicilliopsis</taxon>
    </lineage>
</organism>
<dbReference type="STRING" id="1073090.A0A1L9S7I0"/>
<protein>
    <recommendedName>
        <fullName evidence="9">Mpv17/PMP22 family protein</fullName>
    </recommendedName>
</protein>
<evidence type="ECO:0000313" key="8">
    <source>
        <dbReference type="Proteomes" id="UP000184188"/>
    </source>
</evidence>
<dbReference type="AlphaFoldDB" id="A0A1L9S7I0"/>
<keyword evidence="4 6" id="KW-1133">Transmembrane helix</keyword>
<dbReference type="GO" id="GO:0005778">
    <property type="term" value="C:peroxisomal membrane"/>
    <property type="evidence" value="ECO:0007669"/>
    <property type="project" value="TreeGrafter"/>
</dbReference>
<keyword evidence="3 6" id="KW-0812">Transmembrane</keyword>
<gene>
    <name evidence="7" type="ORF">ASPZODRAFT_19819</name>
</gene>
<accession>A0A1L9S7I0</accession>
<evidence type="ECO:0000313" key="7">
    <source>
        <dbReference type="EMBL" id="OJJ43127.1"/>
    </source>
</evidence>
<dbReference type="InterPro" id="IPR007248">
    <property type="entry name" value="Mpv17_PMP22"/>
</dbReference>
<reference evidence="8" key="1">
    <citation type="journal article" date="2017" name="Genome Biol.">
        <title>Comparative genomics reveals high biological diversity and specific adaptations in the industrially and medically important fungal genus Aspergillus.</title>
        <authorList>
            <person name="de Vries R.P."/>
            <person name="Riley R."/>
            <person name="Wiebenga A."/>
            <person name="Aguilar-Osorio G."/>
            <person name="Amillis S."/>
            <person name="Uchima C.A."/>
            <person name="Anderluh G."/>
            <person name="Asadollahi M."/>
            <person name="Askin M."/>
            <person name="Barry K."/>
            <person name="Battaglia E."/>
            <person name="Bayram O."/>
            <person name="Benocci T."/>
            <person name="Braus-Stromeyer S.A."/>
            <person name="Caldana C."/>
            <person name="Canovas D."/>
            <person name="Cerqueira G.C."/>
            <person name="Chen F."/>
            <person name="Chen W."/>
            <person name="Choi C."/>
            <person name="Clum A."/>
            <person name="Dos Santos R.A."/>
            <person name="Damasio A.R."/>
            <person name="Diallinas G."/>
            <person name="Emri T."/>
            <person name="Fekete E."/>
            <person name="Flipphi M."/>
            <person name="Freyberg S."/>
            <person name="Gallo A."/>
            <person name="Gournas C."/>
            <person name="Habgood R."/>
            <person name="Hainaut M."/>
            <person name="Harispe M.L."/>
            <person name="Henrissat B."/>
            <person name="Hilden K.S."/>
            <person name="Hope R."/>
            <person name="Hossain A."/>
            <person name="Karabika E."/>
            <person name="Karaffa L."/>
            <person name="Karanyi Z."/>
            <person name="Krasevec N."/>
            <person name="Kuo A."/>
            <person name="Kusch H."/>
            <person name="LaButti K."/>
            <person name="Lagendijk E.L."/>
            <person name="Lapidus A."/>
            <person name="Levasseur A."/>
            <person name="Lindquist E."/>
            <person name="Lipzen A."/>
            <person name="Logrieco A.F."/>
            <person name="MacCabe A."/>
            <person name="Maekelae M.R."/>
            <person name="Malavazi I."/>
            <person name="Melin P."/>
            <person name="Meyer V."/>
            <person name="Mielnichuk N."/>
            <person name="Miskei M."/>
            <person name="Molnar A.P."/>
            <person name="Mule G."/>
            <person name="Ngan C.Y."/>
            <person name="Orejas M."/>
            <person name="Orosz E."/>
            <person name="Ouedraogo J.P."/>
            <person name="Overkamp K.M."/>
            <person name="Park H.-S."/>
            <person name="Perrone G."/>
            <person name="Piumi F."/>
            <person name="Punt P.J."/>
            <person name="Ram A.F."/>
            <person name="Ramon A."/>
            <person name="Rauscher S."/>
            <person name="Record E."/>
            <person name="Riano-Pachon D.M."/>
            <person name="Robert V."/>
            <person name="Roehrig J."/>
            <person name="Ruller R."/>
            <person name="Salamov A."/>
            <person name="Salih N.S."/>
            <person name="Samson R.A."/>
            <person name="Sandor E."/>
            <person name="Sanguinetti M."/>
            <person name="Schuetze T."/>
            <person name="Sepcic K."/>
            <person name="Shelest E."/>
            <person name="Sherlock G."/>
            <person name="Sophianopoulou V."/>
            <person name="Squina F.M."/>
            <person name="Sun H."/>
            <person name="Susca A."/>
            <person name="Todd R.B."/>
            <person name="Tsang A."/>
            <person name="Unkles S.E."/>
            <person name="van de Wiele N."/>
            <person name="van Rossen-Uffink D."/>
            <person name="Oliveira J.V."/>
            <person name="Vesth T.C."/>
            <person name="Visser J."/>
            <person name="Yu J.-H."/>
            <person name="Zhou M."/>
            <person name="Andersen M.R."/>
            <person name="Archer D.B."/>
            <person name="Baker S.E."/>
            <person name="Benoit I."/>
            <person name="Brakhage A.A."/>
            <person name="Braus G.H."/>
            <person name="Fischer R."/>
            <person name="Frisvad J.C."/>
            <person name="Goldman G.H."/>
            <person name="Houbraken J."/>
            <person name="Oakley B."/>
            <person name="Pocsi I."/>
            <person name="Scazzocchio C."/>
            <person name="Seiboth B."/>
            <person name="vanKuyk P.A."/>
            <person name="Wortman J."/>
            <person name="Dyer P.S."/>
            <person name="Grigoriev I.V."/>
        </authorList>
    </citation>
    <scope>NUCLEOTIDE SEQUENCE [LARGE SCALE GENOMIC DNA]</scope>
    <source>
        <strain evidence="8">CBS 506.65</strain>
    </source>
</reference>
<evidence type="ECO:0000256" key="3">
    <source>
        <dbReference type="ARBA" id="ARBA00022692"/>
    </source>
</evidence>
<dbReference type="OrthoDB" id="10267969at2759"/>
<feature type="transmembrane region" description="Helical" evidence="6">
    <location>
        <begin position="114"/>
        <end position="137"/>
    </location>
</feature>
<comment type="similarity">
    <text evidence="2 6">Belongs to the peroxisomal membrane protein PXMP2/4 family.</text>
</comment>
<dbReference type="GeneID" id="34613950"/>
<name>A0A1L9S7I0_9EURO</name>
<proteinExistence type="inferred from homology"/>
<dbReference type="VEuPathDB" id="FungiDB:ASPZODRAFT_19819"/>
<evidence type="ECO:0008006" key="9">
    <source>
        <dbReference type="Google" id="ProtNLM"/>
    </source>
</evidence>
<feature type="transmembrane region" description="Helical" evidence="6">
    <location>
        <begin position="184"/>
        <end position="203"/>
    </location>
</feature>
<dbReference type="PANTHER" id="PTHR11266">
    <property type="entry name" value="PEROXISOMAL MEMBRANE PROTEIN 2, PXMP2 MPV17"/>
    <property type="match status" value="1"/>
</dbReference>
<dbReference type="EMBL" id="KV878354">
    <property type="protein sequence ID" value="OJJ43127.1"/>
    <property type="molecule type" value="Genomic_DNA"/>
</dbReference>
<evidence type="ECO:0000256" key="6">
    <source>
        <dbReference type="RuleBase" id="RU363053"/>
    </source>
</evidence>
<evidence type="ECO:0000256" key="5">
    <source>
        <dbReference type="ARBA" id="ARBA00023136"/>
    </source>
</evidence>
<evidence type="ECO:0000256" key="4">
    <source>
        <dbReference type="ARBA" id="ARBA00022989"/>
    </source>
</evidence>
<dbReference type="RefSeq" id="XP_022577637.1">
    <property type="nucleotide sequence ID" value="XM_022727486.1"/>
</dbReference>
<comment type="subcellular location">
    <subcellularLocation>
        <location evidence="1">Membrane</location>
        <topology evidence="1">Multi-pass membrane protein</topology>
    </subcellularLocation>
</comment>
<keyword evidence="5 6" id="KW-0472">Membrane</keyword>
<sequence>MSLRSPLTATFIQATILNAIANVSAQVIDQYKNGKPLALNALALLQFITYGILIVPINFAWQKAIEARFPGHIGGASTAAPPAPAAQGIPLGTAGEDVKEKPSPKKRHSKWVNFTIKFLLDMIVGGIMNILLFVVLINLLKGATLSQIIAFVKADFWPIWTARLKFRPIVSGLLYTVVPVDRRVVFGSACGVIWGIYLSLYAAV</sequence>
<evidence type="ECO:0000256" key="2">
    <source>
        <dbReference type="ARBA" id="ARBA00006824"/>
    </source>
</evidence>
<dbReference type="Pfam" id="PF04117">
    <property type="entry name" value="Mpv17_PMP22"/>
    <property type="match status" value="1"/>
</dbReference>
<evidence type="ECO:0000256" key="1">
    <source>
        <dbReference type="ARBA" id="ARBA00004141"/>
    </source>
</evidence>
<keyword evidence="8" id="KW-1185">Reference proteome</keyword>